<dbReference type="SUPFAM" id="SSF56784">
    <property type="entry name" value="HAD-like"/>
    <property type="match status" value="1"/>
</dbReference>
<dbReference type="SFLD" id="SFLDF00027">
    <property type="entry name" value="p-type_atpase"/>
    <property type="match status" value="1"/>
</dbReference>
<dbReference type="InterPro" id="IPR001757">
    <property type="entry name" value="P_typ_ATPase"/>
</dbReference>
<feature type="compositionally biased region" description="Low complexity" evidence="6">
    <location>
        <begin position="1"/>
        <end position="15"/>
    </location>
</feature>
<evidence type="ECO:0000259" key="8">
    <source>
        <dbReference type="Pfam" id="PF00122"/>
    </source>
</evidence>
<evidence type="ECO:0000256" key="5">
    <source>
        <dbReference type="ARBA" id="ARBA00023136"/>
    </source>
</evidence>
<feature type="transmembrane region" description="Helical" evidence="7">
    <location>
        <begin position="88"/>
        <end position="106"/>
    </location>
</feature>
<evidence type="ECO:0000313" key="9">
    <source>
        <dbReference type="EMBL" id="MDI9242417.1"/>
    </source>
</evidence>
<dbReference type="PANTHER" id="PTHR42861">
    <property type="entry name" value="CALCIUM-TRANSPORTING ATPASE"/>
    <property type="match status" value="1"/>
</dbReference>
<keyword evidence="3" id="KW-1278">Translocase</keyword>
<feature type="transmembrane region" description="Helical" evidence="7">
    <location>
        <begin position="723"/>
        <end position="742"/>
    </location>
</feature>
<evidence type="ECO:0000256" key="3">
    <source>
        <dbReference type="ARBA" id="ARBA00022967"/>
    </source>
</evidence>
<dbReference type="Gene3D" id="3.40.1110.10">
    <property type="entry name" value="Calcium-transporting ATPase, cytoplasmic domain N"/>
    <property type="match status" value="1"/>
</dbReference>
<gene>
    <name evidence="9" type="ORF">QJ036_08020</name>
</gene>
<feature type="transmembrane region" description="Helical" evidence="7">
    <location>
        <begin position="235"/>
        <end position="252"/>
    </location>
</feature>
<protein>
    <submittedName>
        <fullName evidence="9">Cation-translocating P-type ATPase</fullName>
    </submittedName>
</protein>
<dbReference type="AlphaFoldDB" id="A0AAP4BAS9"/>
<dbReference type="InterPro" id="IPR044492">
    <property type="entry name" value="P_typ_ATPase_HD_dom"/>
</dbReference>
<dbReference type="SFLD" id="SFLDS00003">
    <property type="entry name" value="Haloacid_Dehalogenase"/>
    <property type="match status" value="1"/>
</dbReference>
<keyword evidence="10" id="KW-1185">Reference proteome</keyword>
<dbReference type="GO" id="GO:0016887">
    <property type="term" value="F:ATP hydrolysis activity"/>
    <property type="evidence" value="ECO:0007669"/>
    <property type="project" value="InterPro"/>
</dbReference>
<proteinExistence type="predicted"/>
<dbReference type="Proteomes" id="UP001300383">
    <property type="component" value="Unassembled WGS sequence"/>
</dbReference>
<keyword evidence="4 7" id="KW-1133">Transmembrane helix</keyword>
<keyword evidence="5 7" id="KW-0472">Membrane</keyword>
<dbReference type="SFLD" id="SFLDG00002">
    <property type="entry name" value="C1.7:_P-type_atpase_like"/>
    <property type="match status" value="1"/>
</dbReference>
<accession>A0AAP4BAS9</accession>
<feature type="transmembrane region" description="Helical" evidence="7">
    <location>
        <begin position="777"/>
        <end position="798"/>
    </location>
</feature>
<feature type="region of interest" description="Disordered" evidence="6">
    <location>
        <begin position="1"/>
        <end position="30"/>
    </location>
</feature>
<feature type="transmembrane region" description="Helical" evidence="7">
    <location>
        <begin position="264"/>
        <end position="291"/>
    </location>
</feature>
<dbReference type="Pfam" id="PF00702">
    <property type="entry name" value="Hydrolase"/>
    <property type="match status" value="1"/>
</dbReference>
<organism evidence="9 10">
    <name type="scientific">Fusibacillus kribbianus</name>
    <dbReference type="NCBI Taxonomy" id="3044208"/>
    <lineage>
        <taxon>Bacteria</taxon>
        <taxon>Bacillati</taxon>
        <taxon>Bacillota</taxon>
        <taxon>Clostridia</taxon>
        <taxon>Lachnospirales</taxon>
        <taxon>Lachnospiraceae</taxon>
        <taxon>Fusibacillus</taxon>
    </lineage>
</organism>
<keyword evidence="2 7" id="KW-0812">Transmembrane</keyword>
<dbReference type="NCBIfam" id="TIGR01494">
    <property type="entry name" value="ATPase_P-type"/>
    <property type="match status" value="2"/>
</dbReference>
<dbReference type="InterPro" id="IPR036412">
    <property type="entry name" value="HAD-like_sf"/>
</dbReference>
<reference evidence="9 10" key="1">
    <citation type="submission" date="2023-05" db="EMBL/GenBank/DDBJ databases">
        <title>[ruminococcus] sp. nov., isolated from a pig farm feces dump.</title>
        <authorList>
            <person name="Chang Y.-H."/>
        </authorList>
    </citation>
    <scope>NUCLEOTIDE SEQUENCE [LARGE SCALE GENOMIC DNA]</scope>
    <source>
        <strain evidence="9 10">YH-rum2234</strain>
    </source>
</reference>
<dbReference type="SUPFAM" id="SSF81653">
    <property type="entry name" value="Calcium ATPase, transduction domain A"/>
    <property type="match status" value="1"/>
</dbReference>
<dbReference type="InterPro" id="IPR059000">
    <property type="entry name" value="ATPase_P-type_domA"/>
</dbReference>
<dbReference type="InterPro" id="IPR018303">
    <property type="entry name" value="ATPase_P-typ_P_site"/>
</dbReference>
<dbReference type="InterPro" id="IPR023299">
    <property type="entry name" value="ATPase_P-typ_cyto_dom_N"/>
</dbReference>
<dbReference type="InterPro" id="IPR008250">
    <property type="entry name" value="ATPase_P-typ_transduc_dom_A_sf"/>
</dbReference>
<evidence type="ECO:0000256" key="4">
    <source>
        <dbReference type="ARBA" id="ARBA00022989"/>
    </source>
</evidence>
<name>A0AAP4BAS9_9FIRM</name>
<dbReference type="EMBL" id="JASGBQ010000012">
    <property type="protein sequence ID" value="MDI9242417.1"/>
    <property type="molecule type" value="Genomic_DNA"/>
</dbReference>
<dbReference type="Gene3D" id="3.40.50.1000">
    <property type="entry name" value="HAD superfamily/HAD-like"/>
    <property type="match status" value="1"/>
</dbReference>
<dbReference type="Gene3D" id="1.20.1110.10">
    <property type="entry name" value="Calcium-transporting ATPase, transmembrane domain"/>
    <property type="match status" value="1"/>
</dbReference>
<feature type="transmembrane region" description="Helical" evidence="7">
    <location>
        <begin position="625"/>
        <end position="646"/>
    </location>
</feature>
<dbReference type="PRINTS" id="PR00120">
    <property type="entry name" value="HATPASE"/>
</dbReference>
<evidence type="ECO:0000256" key="6">
    <source>
        <dbReference type="SAM" id="MobiDB-lite"/>
    </source>
</evidence>
<dbReference type="PRINTS" id="PR00119">
    <property type="entry name" value="CATATPASE"/>
</dbReference>
<evidence type="ECO:0000256" key="1">
    <source>
        <dbReference type="ARBA" id="ARBA00004141"/>
    </source>
</evidence>
<dbReference type="InterPro" id="IPR023214">
    <property type="entry name" value="HAD_sf"/>
</dbReference>
<dbReference type="GO" id="GO:0016020">
    <property type="term" value="C:membrane"/>
    <property type="evidence" value="ECO:0007669"/>
    <property type="project" value="UniProtKB-SubCell"/>
</dbReference>
<dbReference type="SUPFAM" id="SSF81665">
    <property type="entry name" value="Calcium ATPase, transmembrane domain M"/>
    <property type="match status" value="1"/>
</dbReference>
<dbReference type="Pfam" id="PF00122">
    <property type="entry name" value="E1-E2_ATPase"/>
    <property type="match status" value="1"/>
</dbReference>
<feature type="transmembrane region" description="Helical" evidence="7">
    <location>
        <begin position="59"/>
        <end position="82"/>
    </location>
</feature>
<dbReference type="PROSITE" id="PS00154">
    <property type="entry name" value="ATPASE_E1_E2"/>
    <property type="match status" value="1"/>
</dbReference>
<dbReference type="GO" id="GO:0005524">
    <property type="term" value="F:ATP binding"/>
    <property type="evidence" value="ECO:0007669"/>
    <property type="project" value="InterPro"/>
</dbReference>
<sequence>MAAKQGVKKGAAGQGMSESNGKGGRYGTTGLSSAQVQERMAKGLRNLPVETPSKSVGQIVAGSIFTFFNFIFAVLAACLILVGHYKQMLFLVAVIVNAVIGIVQQLRSKRVVDRLSLVAQAQYPVIRDGQEFECPSDGLVQDDMVIFQAGAQIPADAVVIEGEARASEALITGEADAVYKKPGSELKSGSFILSGHCLARLTHVGADSYASRLTVEARKKGFGKKSEMMNSLDKILRVIAVALVPMGLLLFWKQHWILGFDIGGATVAVIAALVGMIPEGLYLLTSVALALSVMRLAKGNTVVHEMSCVETLARVDVLCVDKTGTITEPRMQVSGVVCLNEERGEAFISRFLYAYCGALEMDNETAMAMERYCRDLEEEKPFCPWRVLRAIPFQSKTKWSAVTFEEQGTFVMGAPEVLMGNALDGEEELSRRLKSCEERGERAILAAEYRGSPEEGKTLTGQTVPLALIVIANNIRENAEETFRYFESQGVTVKVISGDNPMTVSRIAEQVGISGADRFVDARSLKSEEELSRAAEAYTVFGRVTPEQKRELVKALKAGGHTVAMTGDGVNDVLALKDADCGVAMASGSDAACQAAHLVLLDSDFSAMPRVVAEGRRVINNIERAAALFLVKNIFSFVLTVILLFIPFPYPLMPIQLTMIGMFAIGVPSFLLALEPNEELIRGRFIYNVAVKALPGGLTNVAAVLVVSVVCTVMGWTTGVMNTMAGAAVGFVGILVLAQVCMPFDRKRFAIWSSMALLMGINIIILGPVLYSLVSLTLFQLMILGIILGAAWPFLVLMRRLVDAVNDRIHNIDARRL</sequence>
<evidence type="ECO:0000313" key="10">
    <source>
        <dbReference type="Proteomes" id="UP001300383"/>
    </source>
</evidence>
<comment type="caution">
    <text evidence="9">The sequence shown here is derived from an EMBL/GenBank/DDBJ whole genome shotgun (WGS) entry which is preliminary data.</text>
</comment>
<evidence type="ECO:0000256" key="2">
    <source>
        <dbReference type="ARBA" id="ARBA00022692"/>
    </source>
</evidence>
<dbReference type="Gene3D" id="2.70.150.10">
    <property type="entry name" value="Calcium-transporting ATPase, cytoplasmic transduction domain A"/>
    <property type="match status" value="1"/>
</dbReference>
<comment type="subcellular location">
    <subcellularLocation>
        <location evidence="1">Membrane</location>
        <topology evidence="1">Multi-pass membrane protein</topology>
    </subcellularLocation>
</comment>
<feature type="domain" description="P-type ATPase A" evidence="8">
    <location>
        <begin position="124"/>
        <end position="214"/>
    </location>
</feature>
<dbReference type="InterPro" id="IPR023298">
    <property type="entry name" value="ATPase_P-typ_TM_dom_sf"/>
</dbReference>
<feature type="transmembrane region" description="Helical" evidence="7">
    <location>
        <begin position="749"/>
        <end position="771"/>
    </location>
</feature>
<feature type="transmembrane region" description="Helical" evidence="7">
    <location>
        <begin position="694"/>
        <end position="717"/>
    </location>
</feature>
<feature type="transmembrane region" description="Helical" evidence="7">
    <location>
        <begin position="652"/>
        <end position="674"/>
    </location>
</feature>
<evidence type="ECO:0000256" key="7">
    <source>
        <dbReference type="SAM" id="Phobius"/>
    </source>
</evidence>
<dbReference type="RefSeq" id="WP_283230865.1">
    <property type="nucleotide sequence ID" value="NZ_JASGBQ010000012.1"/>
</dbReference>